<dbReference type="InterPro" id="IPR044946">
    <property type="entry name" value="Restrct_endonuc_typeI_TRD_sf"/>
</dbReference>
<comment type="similarity">
    <text evidence="1">Belongs to the type-I restriction system S methylase family.</text>
</comment>
<evidence type="ECO:0000256" key="3">
    <source>
        <dbReference type="ARBA" id="ARBA00023125"/>
    </source>
</evidence>
<dbReference type="CDD" id="cd17260">
    <property type="entry name" value="RMtype1_S_EcoEI-TRD1-CR1_like"/>
    <property type="match status" value="1"/>
</dbReference>
<feature type="domain" description="Type I restriction modification DNA specificity" evidence="5">
    <location>
        <begin position="48"/>
        <end position="225"/>
    </location>
</feature>
<evidence type="ECO:0000259" key="5">
    <source>
        <dbReference type="Pfam" id="PF01420"/>
    </source>
</evidence>
<dbReference type="Proteomes" id="UP000249746">
    <property type="component" value="Unassembled WGS sequence"/>
</dbReference>
<dbReference type="GO" id="GO:0003677">
    <property type="term" value="F:DNA binding"/>
    <property type="evidence" value="ECO:0007669"/>
    <property type="project" value="UniProtKB-KW"/>
</dbReference>
<sequence>MYIYIALGLERKQEKKKQKVFVVEFKNLDRWDVVYNQNYNDCSLTNNKYQLSKINDICFINPNVDFKALIQNDKKVSFLPMEAVSSNGIDYSSKERNAIESKGFVKFQNGDLLWAKITPCMQNKKSVVVDNLLNRNGFGSTEFFVLRAKNKNEVDIRFILHFLRLNSVIEEAKLNFKGSAGQQRVPKSFLENLSIPLPPLEIQKQIVKHIESKQKIIEENKSKIENLQSSIDRELQELILA</sequence>
<dbReference type="SUPFAM" id="SSF116734">
    <property type="entry name" value="DNA methylase specificity domain"/>
    <property type="match status" value="1"/>
</dbReference>
<protein>
    <recommendedName>
        <fullName evidence="5">Type I restriction modification DNA specificity domain-containing protein</fullName>
    </recommendedName>
</protein>
<keyword evidence="2" id="KW-0680">Restriction system</keyword>
<gene>
    <name evidence="6" type="ORF">B6S12_01375</name>
</gene>
<evidence type="ECO:0000256" key="4">
    <source>
        <dbReference type="SAM" id="Coils"/>
    </source>
</evidence>
<dbReference type="GO" id="GO:0009307">
    <property type="term" value="P:DNA restriction-modification system"/>
    <property type="evidence" value="ECO:0007669"/>
    <property type="project" value="UniProtKB-KW"/>
</dbReference>
<dbReference type="PANTHER" id="PTHR43140:SF1">
    <property type="entry name" value="TYPE I RESTRICTION ENZYME ECOKI SPECIFICITY SUBUNIT"/>
    <property type="match status" value="1"/>
</dbReference>
<keyword evidence="4" id="KW-0175">Coiled coil</keyword>
<dbReference type="Pfam" id="PF01420">
    <property type="entry name" value="Methylase_S"/>
    <property type="match status" value="1"/>
</dbReference>
<dbReference type="InterPro" id="IPR051212">
    <property type="entry name" value="Type-I_RE_S_subunit"/>
</dbReference>
<dbReference type="PANTHER" id="PTHR43140">
    <property type="entry name" value="TYPE-1 RESTRICTION ENZYME ECOKI SPECIFICITY PROTEIN"/>
    <property type="match status" value="1"/>
</dbReference>
<evidence type="ECO:0000256" key="2">
    <source>
        <dbReference type="ARBA" id="ARBA00022747"/>
    </source>
</evidence>
<proteinExistence type="inferred from homology"/>
<dbReference type="Gene3D" id="3.90.220.20">
    <property type="entry name" value="DNA methylase specificity domains"/>
    <property type="match status" value="1"/>
</dbReference>
<feature type="coiled-coil region" evidence="4">
    <location>
        <begin position="210"/>
        <end position="237"/>
    </location>
</feature>
<evidence type="ECO:0000256" key="1">
    <source>
        <dbReference type="ARBA" id="ARBA00010923"/>
    </source>
</evidence>
<dbReference type="EMBL" id="NBIU01000002">
    <property type="protein sequence ID" value="PZT48973.1"/>
    <property type="molecule type" value="Genomic_DNA"/>
</dbReference>
<comment type="caution">
    <text evidence="6">The sequence shown here is derived from an EMBL/GenBank/DDBJ whole genome shotgun (WGS) entry which is preliminary data.</text>
</comment>
<dbReference type="OrthoDB" id="9811611at2"/>
<keyword evidence="3" id="KW-0238">DNA-binding</keyword>
<evidence type="ECO:0000313" key="7">
    <source>
        <dbReference type="Proteomes" id="UP000249746"/>
    </source>
</evidence>
<evidence type="ECO:0000313" key="6">
    <source>
        <dbReference type="EMBL" id="PZT48973.1"/>
    </source>
</evidence>
<reference evidence="6 7" key="1">
    <citation type="submission" date="2017-03" db="EMBL/GenBank/DDBJ databases">
        <title>Genomic and clinical evidence uncovers the enterohepatic species Helicobacter valdiviensis as a potential human intestinal pathogen.</title>
        <authorList>
            <person name="Fresia P."/>
            <person name="Jara R."/>
            <person name="Sierra R."/>
            <person name="Ferres I."/>
            <person name="Greif G."/>
            <person name="Iraola G."/>
            <person name="Collado L."/>
        </authorList>
    </citation>
    <scope>NUCLEOTIDE SEQUENCE [LARGE SCALE GENOMIC DNA]</scope>
    <source>
        <strain evidence="6 7">WBE14</strain>
    </source>
</reference>
<name>A0A2W6PQG7_9HELI</name>
<organism evidence="6 7">
    <name type="scientific">Helicobacter valdiviensis</name>
    <dbReference type="NCBI Taxonomy" id="1458358"/>
    <lineage>
        <taxon>Bacteria</taxon>
        <taxon>Pseudomonadati</taxon>
        <taxon>Campylobacterota</taxon>
        <taxon>Epsilonproteobacteria</taxon>
        <taxon>Campylobacterales</taxon>
        <taxon>Helicobacteraceae</taxon>
        <taxon>Helicobacter</taxon>
    </lineage>
</organism>
<dbReference type="InterPro" id="IPR000055">
    <property type="entry name" value="Restrct_endonuc_typeI_TRD"/>
</dbReference>
<dbReference type="AlphaFoldDB" id="A0A2W6PQG7"/>
<accession>A0A2W6PQG7</accession>
<keyword evidence="7" id="KW-1185">Reference proteome</keyword>